<dbReference type="AlphaFoldDB" id="A0A1G4XT10"/>
<reference evidence="2" key="1">
    <citation type="submission" date="2016-10" db="EMBL/GenBank/DDBJ databases">
        <authorList>
            <person name="Varghese N."/>
            <person name="Submissions S."/>
        </authorList>
    </citation>
    <scope>NUCLEOTIDE SEQUENCE [LARGE SCALE GENOMIC DNA]</scope>
    <source>
        <strain evidence="2">DSM 45722</strain>
    </source>
</reference>
<evidence type="ECO:0008006" key="3">
    <source>
        <dbReference type="Google" id="ProtNLM"/>
    </source>
</evidence>
<dbReference type="PANTHER" id="PTHR14097">
    <property type="entry name" value="OXIDOREDUCTASE HTATIP2"/>
    <property type="match status" value="1"/>
</dbReference>
<accession>A0A1G4XT10</accession>
<keyword evidence="2" id="KW-1185">Reference proteome</keyword>
<evidence type="ECO:0000313" key="2">
    <source>
        <dbReference type="Proteomes" id="UP000198981"/>
    </source>
</evidence>
<dbReference type="Proteomes" id="UP000198981">
    <property type="component" value="Unassembled WGS sequence"/>
</dbReference>
<dbReference type="STRING" id="1960309.SAMN03159343_1400"/>
<protein>
    <recommendedName>
        <fullName evidence="3">NAD(P)H-binding</fullName>
    </recommendedName>
</protein>
<dbReference type="EMBL" id="FMUH01000002">
    <property type="protein sequence ID" value="SCX44343.1"/>
    <property type="molecule type" value="Genomic_DNA"/>
</dbReference>
<dbReference type="InterPro" id="IPR036291">
    <property type="entry name" value="NAD(P)-bd_dom_sf"/>
</dbReference>
<dbReference type="Gene3D" id="3.40.50.720">
    <property type="entry name" value="NAD(P)-binding Rossmann-like Domain"/>
    <property type="match status" value="1"/>
</dbReference>
<sequence length="237" mass="24980">MREPEPAGRSLGRVNGMADGLIVLVFGASGMVGQGVVRECLLDERVREVRAVVRRPLGTHHPKLRTVVTEDLATAGEHLVGVDATFDSAGVSANGLGEAEYRRLTYDLTVGIARAVADASPGSAFVYVSGVGTNRDSRFMWARVKGETEDAVAALPLRSWSFRPALIQPLHGARPATRFYGAVYAALRPAFPLLSRLFPRGVTSTEAVGRAMLAAVTGGAPQGVVTTATVNALARTA</sequence>
<gene>
    <name evidence="1" type="ORF">SAMN03159343_1400</name>
</gene>
<name>A0A1G4XT10_9ACTN</name>
<dbReference type="SUPFAM" id="SSF51735">
    <property type="entry name" value="NAD(P)-binding Rossmann-fold domains"/>
    <property type="match status" value="1"/>
</dbReference>
<proteinExistence type="predicted"/>
<organism evidence="1 2">
    <name type="scientific">Klenkia marina</name>
    <dbReference type="NCBI Taxonomy" id="1960309"/>
    <lineage>
        <taxon>Bacteria</taxon>
        <taxon>Bacillati</taxon>
        <taxon>Actinomycetota</taxon>
        <taxon>Actinomycetes</taxon>
        <taxon>Geodermatophilales</taxon>
        <taxon>Geodermatophilaceae</taxon>
        <taxon>Klenkia</taxon>
    </lineage>
</organism>
<dbReference type="PANTHER" id="PTHR14097:SF8">
    <property type="entry name" value="NAD(P)-BINDING DOMAIN-CONTAINING PROTEIN"/>
    <property type="match status" value="1"/>
</dbReference>
<evidence type="ECO:0000313" key="1">
    <source>
        <dbReference type="EMBL" id="SCX44343.1"/>
    </source>
</evidence>